<evidence type="ECO:0000313" key="2">
    <source>
        <dbReference type="EMBL" id="BAY15655.1"/>
    </source>
</evidence>
<gene>
    <name evidence="2" type="ORF">NIES21_14730</name>
</gene>
<keyword evidence="1" id="KW-1133">Transmembrane helix</keyword>
<evidence type="ECO:0000313" key="3">
    <source>
        <dbReference type="Proteomes" id="UP000218287"/>
    </source>
</evidence>
<reference evidence="2 3" key="1">
    <citation type="submission" date="2017-06" db="EMBL/GenBank/DDBJ databases">
        <title>Genome sequencing of cyanobaciteial culture collection at National Institute for Environmental Studies (NIES).</title>
        <authorList>
            <person name="Hirose Y."/>
            <person name="Shimura Y."/>
            <person name="Fujisawa T."/>
            <person name="Nakamura Y."/>
            <person name="Kawachi M."/>
        </authorList>
    </citation>
    <scope>NUCLEOTIDE SEQUENCE [LARGE SCALE GENOMIC DNA]</scope>
    <source>
        <strain evidence="2 3">NIES-21</strain>
    </source>
</reference>
<dbReference type="AlphaFoldDB" id="A0A1Z4GDQ7"/>
<sequence>MKNAEYKPLTNDSQPIPTTSLKPNYIEILAQWIVDLIAFPISFVTHIFAQFVTPGSSGTKILGAMGFFTGTLLSTDGIWQTFFSGVPLFPWFETTWIGWIGWLQLPFNPIFWLSFGMSALVQIMEARTLRGKTPQQAKEELEEHRQFALGSKPSGVIDLTTALWGDYKRAGMKERHSGGLIALFFWIFDLSATFISRNPFRYTNPGQILACFAYNIVSMMSGEIGYTIWKLTK</sequence>
<protein>
    <submittedName>
        <fullName evidence="2">Uncharacterized protein</fullName>
    </submittedName>
</protein>
<accession>A0A1Z4GDQ7</accession>
<feature type="transmembrane region" description="Helical" evidence="1">
    <location>
        <begin position="177"/>
        <end position="195"/>
    </location>
</feature>
<name>A0A1Z4GDQ7_9CYAN</name>
<organism evidence="2 3">
    <name type="scientific">Anabaenopsis circularis NIES-21</name>
    <dbReference type="NCBI Taxonomy" id="1085406"/>
    <lineage>
        <taxon>Bacteria</taxon>
        <taxon>Bacillati</taxon>
        <taxon>Cyanobacteriota</taxon>
        <taxon>Cyanophyceae</taxon>
        <taxon>Nostocales</taxon>
        <taxon>Nodulariaceae</taxon>
        <taxon>Anabaenopsis</taxon>
    </lineage>
</organism>
<keyword evidence="1" id="KW-0812">Transmembrane</keyword>
<feature type="transmembrane region" description="Helical" evidence="1">
    <location>
        <begin position="61"/>
        <end position="79"/>
    </location>
</feature>
<keyword evidence="3" id="KW-1185">Reference proteome</keyword>
<keyword evidence="1" id="KW-0472">Membrane</keyword>
<dbReference type="Proteomes" id="UP000218287">
    <property type="component" value="Chromosome"/>
</dbReference>
<proteinExistence type="predicted"/>
<dbReference type="OrthoDB" id="509881at2"/>
<feature type="transmembrane region" description="Helical" evidence="1">
    <location>
        <begin position="99"/>
        <end position="121"/>
    </location>
</feature>
<evidence type="ECO:0000256" key="1">
    <source>
        <dbReference type="SAM" id="Phobius"/>
    </source>
</evidence>
<feature type="transmembrane region" description="Helical" evidence="1">
    <location>
        <begin position="207"/>
        <end position="229"/>
    </location>
</feature>
<feature type="transmembrane region" description="Helical" evidence="1">
    <location>
        <begin position="29"/>
        <end position="49"/>
    </location>
</feature>
<dbReference type="EMBL" id="AP018174">
    <property type="protein sequence ID" value="BAY15655.1"/>
    <property type="molecule type" value="Genomic_DNA"/>
</dbReference>